<dbReference type="FunFam" id="1.20.1070.10:FF:000291">
    <property type="entry name" value="Predicted protein"/>
    <property type="match status" value="1"/>
</dbReference>
<dbReference type="Proteomes" id="UP001219518">
    <property type="component" value="Unassembled WGS sequence"/>
</dbReference>
<feature type="region of interest" description="Disordered" evidence="10">
    <location>
        <begin position="1"/>
        <end position="26"/>
    </location>
</feature>
<dbReference type="PRINTS" id="PR00237">
    <property type="entry name" value="GPCRRHODOPSN"/>
</dbReference>
<keyword evidence="4 11" id="KW-1133">Transmembrane helix</keyword>
<dbReference type="GO" id="GO:0043005">
    <property type="term" value="C:neuron projection"/>
    <property type="evidence" value="ECO:0007669"/>
    <property type="project" value="TreeGrafter"/>
</dbReference>
<evidence type="ECO:0000256" key="1">
    <source>
        <dbReference type="ARBA" id="ARBA00004141"/>
    </source>
</evidence>
<dbReference type="Gene3D" id="1.20.1070.10">
    <property type="entry name" value="Rhodopsin 7-helix transmembrane proteins"/>
    <property type="match status" value="1"/>
</dbReference>
<evidence type="ECO:0000259" key="12">
    <source>
        <dbReference type="PROSITE" id="PS50262"/>
    </source>
</evidence>
<feature type="transmembrane region" description="Helical" evidence="11">
    <location>
        <begin position="99"/>
        <end position="125"/>
    </location>
</feature>
<feature type="compositionally biased region" description="Polar residues" evidence="10">
    <location>
        <begin position="446"/>
        <end position="470"/>
    </location>
</feature>
<accession>A0AAE1HE13</accession>
<evidence type="ECO:0000256" key="6">
    <source>
        <dbReference type="ARBA" id="ARBA00023136"/>
    </source>
</evidence>
<dbReference type="PANTHER" id="PTHR24235">
    <property type="entry name" value="NEUROPEPTIDE Y RECEPTOR"/>
    <property type="match status" value="1"/>
</dbReference>
<comment type="similarity">
    <text evidence="2 9">Belongs to the G-protein coupled receptor 1 family.</text>
</comment>
<dbReference type="PROSITE" id="PS00237">
    <property type="entry name" value="G_PROTEIN_RECEP_F1_1"/>
    <property type="match status" value="1"/>
</dbReference>
<evidence type="ECO:0000256" key="5">
    <source>
        <dbReference type="ARBA" id="ARBA00023040"/>
    </source>
</evidence>
<name>A0AAE1HE13_9NEOP</name>
<keyword evidence="14" id="KW-1185">Reference proteome</keyword>
<evidence type="ECO:0000256" key="8">
    <source>
        <dbReference type="ARBA" id="ARBA00023224"/>
    </source>
</evidence>
<proteinExistence type="inferred from homology"/>
<evidence type="ECO:0000313" key="13">
    <source>
        <dbReference type="EMBL" id="KAK3918840.1"/>
    </source>
</evidence>
<dbReference type="AlphaFoldDB" id="A0AAE1HE13"/>
<feature type="compositionally biased region" description="Polar residues" evidence="10">
    <location>
        <begin position="1"/>
        <end position="10"/>
    </location>
</feature>
<organism evidence="13 14">
    <name type="scientific">Frankliniella fusca</name>
    <dbReference type="NCBI Taxonomy" id="407009"/>
    <lineage>
        <taxon>Eukaryota</taxon>
        <taxon>Metazoa</taxon>
        <taxon>Ecdysozoa</taxon>
        <taxon>Arthropoda</taxon>
        <taxon>Hexapoda</taxon>
        <taxon>Insecta</taxon>
        <taxon>Pterygota</taxon>
        <taxon>Neoptera</taxon>
        <taxon>Paraneoptera</taxon>
        <taxon>Thysanoptera</taxon>
        <taxon>Terebrantia</taxon>
        <taxon>Thripoidea</taxon>
        <taxon>Thripidae</taxon>
        <taxon>Frankliniella</taxon>
    </lineage>
</organism>
<feature type="compositionally biased region" description="Pro residues" evidence="10">
    <location>
        <begin position="14"/>
        <end position="25"/>
    </location>
</feature>
<reference evidence="13" key="2">
    <citation type="journal article" date="2023" name="BMC Genomics">
        <title>Pest status, molecular evolution, and epigenetic factors derived from the genome assembly of Frankliniella fusca, a thysanopteran phytovirus vector.</title>
        <authorList>
            <person name="Catto M.A."/>
            <person name="Labadie P.E."/>
            <person name="Jacobson A.L."/>
            <person name="Kennedy G.G."/>
            <person name="Srinivasan R."/>
            <person name="Hunt B.G."/>
        </authorList>
    </citation>
    <scope>NUCLEOTIDE SEQUENCE</scope>
    <source>
        <strain evidence="13">PL_HMW_Pooled</strain>
    </source>
</reference>
<dbReference type="PRINTS" id="PR01012">
    <property type="entry name" value="NRPEPTIDEYR"/>
</dbReference>
<evidence type="ECO:0000313" key="14">
    <source>
        <dbReference type="Proteomes" id="UP001219518"/>
    </source>
</evidence>
<sequence length="511" mass="56427">MANATVSPMYQQLPRPPGPPGPPGPVTAMGNASTVLALQHGHSHYNWSRHPDMDIIEDAGVQAFFFICYTTIFVLGVFGNVLVCYVVGRNRAMQTVTNFFITNLALSDILLCILAVPFTPLYSFLGQWIFGRVLCHLVAYAQGTSVYISTLTLTSIAIDRFFVIIYPFHPRMQLTTCVVIISSIWLFSVFVTLPYGLYMNHKDVDGRFYCEETWPSENFRQIYGVLTAVLQFLVPFVIIAFCYVRVSLKLRDRARLKPGCKSSRKEEADRERKRRTNRMLIAMVTIFGVSWMPLNVINLLNDVYIPTGNWRYYYLSFFMVHALAMSSTCYNPFLYAWLNDNFRKEFKQVLPCFDPSAVQGCGHACGGACAGHHTYHTGTDGMGCLEAGRGGLGGDLTFAGRRSISSAVRTMTTTDDWINNKSASHSPPTPTGPAAGPAGAGQQQASNHLLQSRDSSPESGVPMTSMSLGSRRNRKADSVEVESVVMETNVNCGEEPGELGKATAPPATADF</sequence>
<dbReference type="CDD" id="cd15203">
    <property type="entry name" value="7tmA_NPYR-like"/>
    <property type="match status" value="1"/>
</dbReference>
<dbReference type="GO" id="GO:0004983">
    <property type="term" value="F:neuropeptide Y receptor activity"/>
    <property type="evidence" value="ECO:0007669"/>
    <property type="project" value="InterPro"/>
</dbReference>
<dbReference type="InterPro" id="IPR017452">
    <property type="entry name" value="GPCR_Rhodpsn_7TM"/>
</dbReference>
<feature type="compositionally biased region" description="Polar residues" evidence="10">
    <location>
        <begin position="414"/>
        <end position="426"/>
    </location>
</feature>
<feature type="transmembrane region" description="Helical" evidence="11">
    <location>
        <begin position="63"/>
        <end position="87"/>
    </location>
</feature>
<dbReference type="SMART" id="SM01381">
    <property type="entry name" value="7TM_GPCR_Srsx"/>
    <property type="match status" value="1"/>
</dbReference>
<feature type="compositionally biased region" description="Low complexity" evidence="10">
    <location>
        <begin position="432"/>
        <end position="445"/>
    </location>
</feature>
<dbReference type="GO" id="GO:0042923">
    <property type="term" value="F:neuropeptide binding"/>
    <property type="evidence" value="ECO:0007669"/>
    <property type="project" value="TreeGrafter"/>
</dbReference>
<feature type="transmembrane region" description="Helical" evidence="11">
    <location>
        <begin position="145"/>
        <end position="166"/>
    </location>
</feature>
<dbReference type="PROSITE" id="PS50262">
    <property type="entry name" value="G_PROTEIN_RECEP_F1_2"/>
    <property type="match status" value="1"/>
</dbReference>
<feature type="transmembrane region" description="Helical" evidence="11">
    <location>
        <begin position="222"/>
        <end position="246"/>
    </location>
</feature>
<dbReference type="PANTHER" id="PTHR24235:SF29">
    <property type="entry name" value="GH23382P"/>
    <property type="match status" value="1"/>
</dbReference>
<evidence type="ECO:0000256" key="3">
    <source>
        <dbReference type="ARBA" id="ARBA00022692"/>
    </source>
</evidence>
<evidence type="ECO:0000256" key="2">
    <source>
        <dbReference type="ARBA" id="ARBA00010663"/>
    </source>
</evidence>
<feature type="domain" description="G-protein coupled receptors family 1 profile" evidence="12">
    <location>
        <begin position="79"/>
        <end position="335"/>
    </location>
</feature>
<keyword evidence="7 9" id="KW-0675">Receptor</keyword>
<keyword evidence="6 11" id="KW-0472">Membrane</keyword>
<keyword evidence="8 9" id="KW-0807">Transducer</keyword>
<feature type="transmembrane region" description="Helical" evidence="11">
    <location>
        <begin position="178"/>
        <end position="198"/>
    </location>
</feature>
<protein>
    <submittedName>
        <fullName evidence="13">Neuropeptide Y receptor type 2</fullName>
    </submittedName>
</protein>
<evidence type="ECO:0000256" key="9">
    <source>
        <dbReference type="RuleBase" id="RU000688"/>
    </source>
</evidence>
<comment type="subcellular location">
    <subcellularLocation>
        <location evidence="1">Membrane</location>
        <topology evidence="1">Multi-pass membrane protein</topology>
    </subcellularLocation>
</comment>
<evidence type="ECO:0000256" key="7">
    <source>
        <dbReference type="ARBA" id="ARBA00023170"/>
    </source>
</evidence>
<feature type="region of interest" description="Disordered" evidence="10">
    <location>
        <begin position="414"/>
        <end position="511"/>
    </location>
</feature>
<dbReference type="GO" id="GO:0005886">
    <property type="term" value="C:plasma membrane"/>
    <property type="evidence" value="ECO:0007669"/>
    <property type="project" value="TreeGrafter"/>
</dbReference>
<dbReference type="SUPFAM" id="SSF81321">
    <property type="entry name" value="Family A G protein-coupled receptor-like"/>
    <property type="match status" value="1"/>
</dbReference>
<evidence type="ECO:0000256" key="4">
    <source>
        <dbReference type="ARBA" id="ARBA00022989"/>
    </source>
</evidence>
<feature type="transmembrane region" description="Helical" evidence="11">
    <location>
        <begin position="312"/>
        <end position="338"/>
    </location>
</feature>
<evidence type="ECO:0000256" key="11">
    <source>
        <dbReference type="SAM" id="Phobius"/>
    </source>
</evidence>
<feature type="transmembrane region" description="Helical" evidence="11">
    <location>
        <begin position="280"/>
        <end position="300"/>
    </location>
</feature>
<keyword evidence="3 9" id="KW-0812">Transmembrane</keyword>
<dbReference type="InterPro" id="IPR000276">
    <property type="entry name" value="GPCR_Rhodpsn"/>
</dbReference>
<comment type="caution">
    <text evidence="13">The sequence shown here is derived from an EMBL/GenBank/DDBJ whole genome shotgun (WGS) entry which is preliminary data.</text>
</comment>
<dbReference type="InterPro" id="IPR000611">
    <property type="entry name" value="NPY_rcpt"/>
</dbReference>
<dbReference type="EMBL" id="JAHWGI010000960">
    <property type="protein sequence ID" value="KAK3918840.1"/>
    <property type="molecule type" value="Genomic_DNA"/>
</dbReference>
<evidence type="ECO:0000256" key="10">
    <source>
        <dbReference type="SAM" id="MobiDB-lite"/>
    </source>
</evidence>
<reference evidence="13" key="1">
    <citation type="submission" date="2021-07" db="EMBL/GenBank/DDBJ databases">
        <authorList>
            <person name="Catto M.A."/>
            <person name="Jacobson A."/>
            <person name="Kennedy G."/>
            <person name="Labadie P."/>
            <person name="Hunt B.G."/>
            <person name="Srinivasan R."/>
        </authorList>
    </citation>
    <scope>NUCLEOTIDE SEQUENCE</scope>
    <source>
        <strain evidence="13">PL_HMW_Pooled</strain>
        <tissue evidence="13">Head</tissue>
    </source>
</reference>
<keyword evidence="5 9" id="KW-0297">G-protein coupled receptor</keyword>
<dbReference type="Pfam" id="PF00001">
    <property type="entry name" value="7tm_1"/>
    <property type="match status" value="1"/>
</dbReference>
<gene>
    <name evidence="13" type="ORF">KUF71_008088</name>
</gene>